<dbReference type="Proteomes" id="UP000228495">
    <property type="component" value="Unassembled WGS sequence"/>
</dbReference>
<feature type="transmembrane region" description="Helical" evidence="1">
    <location>
        <begin position="111"/>
        <end position="132"/>
    </location>
</feature>
<name>A0A2H0BEF2_UNCKA</name>
<evidence type="ECO:0000313" key="2">
    <source>
        <dbReference type="EMBL" id="PIP56045.1"/>
    </source>
</evidence>
<gene>
    <name evidence="2" type="ORF">COX05_05205</name>
</gene>
<proteinExistence type="predicted"/>
<reference evidence="2 3" key="1">
    <citation type="submission" date="2017-09" db="EMBL/GenBank/DDBJ databases">
        <title>Depth-based differentiation of microbial function through sediment-hosted aquifers and enrichment of novel symbionts in the deep terrestrial subsurface.</title>
        <authorList>
            <person name="Probst A.J."/>
            <person name="Ladd B."/>
            <person name="Jarett J.K."/>
            <person name="Geller-Mcgrath D.E."/>
            <person name="Sieber C.M."/>
            <person name="Emerson J.B."/>
            <person name="Anantharaman K."/>
            <person name="Thomas B.C."/>
            <person name="Malmstrom R."/>
            <person name="Stieglmeier M."/>
            <person name="Klingl A."/>
            <person name="Woyke T."/>
            <person name="Ryan C.M."/>
            <person name="Banfield J.F."/>
        </authorList>
    </citation>
    <scope>NUCLEOTIDE SEQUENCE [LARGE SCALE GENOMIC DNA]</scope>
    <source>
        <strain evidence="2">CG22_combo_CG10-13_8_21_14_all_39_12</strain>
    </source>
</reference>
<feature type="transmembrane region" description="Helical" evidence="1">
    <location>
        <begin position="79"/>
        <end position="99"/>
    </location>
</feature>
<dbReference type="EMBL" id="PCSU01000092">
    <property type="protein sequence ID" value="PIP56045.1"/>
    <property type="molecule type" value="Genomic_DNA"/>
</dbReference>
<protein>
    <submittedName>
        <fullName evidence="2">Uncharacterized protein</fullName>
    </submittedName>
</protein>
<keyword evidence="1" id="KW-1133">Transmembrane helix</keyword>
<evidence type="ECO:0000313" key="3">
    <source>
        <dbReference type="Proteomes" id="UP000228495"/>
    </source>
</evidence>
<sequence>MDNNDIQQSILQKINQGEIKMRPRYYFIFGSILITIGTIGVIIAGTFFVSHAIFMSQRSPLISFLGFGPQGISPFLQTFPWLSVIVATLSIVLGILFLRHYDFSYKTDSKTFVLIVVGTVLTMGIITNLSGLNEQFETFEPTHGLYNFKYDDDAWIAGVVTNIEPNFVTIFIPDRDLVVVKIPNFIPPHIIIRPELQVTFIGEWDGEIFIADKIQTPQFQRFPKPSVLPMRHVR</sequence>
<keyword evidence="1" id="KW-0812">Transmembrane</keyword>
<keyword evidence="1" id="KW-0472">Membrane</keyword>
<feature type="transmembrane region" description="Helical" evidence="1">
    <location>
        <begin position="25"/>
        <end position="54"/>
    </location>
</feature>
<accession>A0A2H0BEF2</accession>
<organism evidence="2 3">
    <name type="scientific">candidate division WWE3 bacterium CG22_combo_CG10-13_8_21_14_all_39_12</name>
    <dbReference type="NCBI Taxonomy" id="1975094"/>
    <lineage>
        <taxon>Bacteria</taxon>
        <taxon>Katanobacteria</taxon>
    </lineage>
</organism>
<dbReference type="AlphaFoldDB" id="A0A2H0BEF2"/>
<comment type="caution">
    <text evidence="2">The sequence shown here is derived from an EMBL/GenBank/DDBJ whole genome shotgun (WGS) entry which is preliminary data.</text>
</comment>
<evidence type="ECO:0000256" key="1">
    <source>
        <dbReference type="SAM" id="Phobius"/>
    </source>
</evidence>